<dbReference type="EMBL" id="MJFZ01000598">
    <property type="protein sequence ID" value="RAW27013.1"/>
    <property type="molecule type" value="Genomic_DNA"/>
</dbReference>
<dbReference type="VEuPathDB" id="FungiDB:PC110_g16583"/>
<comment type="similarity">
    <text evidence="1">Belongs to the LOR family.</text>
</comment>
<name>A0A329RQN3_9STRA</name>
<keyword evidence="6" id="KW-1185">Reference proteome</keyword>
<comment type="caution">
    <text evidence="5">The sequence shown here is derived from an EMBL/GenBank/DDBJ whole genome shotgun (WGS) entry which is preliminary data.</text>
</comment>
<feature type="transmembrane region" description="Helical" evidence="2">
    <location>
        <begin position="35"/>
        <end position="59"/>
    </location>
</feature>
<evidence type="ECO:0000256" key="1">
    <source>
        <dbReference type="ARBA" id="ARBA00005437"/>
    </source>
</evidence>
<gene>
    <name evidence="5" type="ORF">PC110_g16583</name>
    <name evidence="3" type="ORF">PC113_g17939</name>
    <name evidence="4" type="ORF">PC115_g17464</name>
</gene>
<reference evidence="3" key="2">
    <citation type="submission" date="2018-10" db="EMBL/GenBank/DDBJ databases">
        <title>Effector identification in a new, highly contiguous assembly of the strawberry crown rot pathogen Phytophthora cactorum.</title>
        <authorList>
            <person name="Armitage A.D."/>
            <person name="Nellist C.F."/>
            <person name="Bates H."/>
            <person name="Vickerstaff R.J."/>
            <person name="Harrison R.J."/>
        </authorList>
    </citation>
    <scope>NUCLEOTIDE SEQUENCE</scope>
    <source>
        <strain evidence="3">15-7</strain>
        <strain evidence="4">4032</strain>
    </source>
</reference>
<dbReference type="InterPro" id="IPR025659">
    <property type="entry name" value="Tubby-like_C"/>
</dbReference>
<dbReference type="SUPFAM" id="SSF54518">
    <property type="entry name" value="Tubby C-terminal domain-like"/>
    <property type="match status" value="1"/>
</dbReference>
<evidence type="ECO:0000313" key="5">
    <source>
        <dbReference type="EMBL" id="RAW27013.1"/>
    </source>
</evidence>
<sequence length="266" mass="29460">MAKQIQGSQHQSSGIVAVLDQHNRLASPFSAPSTVALLVVGISMVFSVKFGCAIVPGTLPAAKRKPLQMQHLGLAAVDAGYCCHERTQLHLNVEWRLDRHVVCGVVENATGQLLFEMREKPLSLHRQRSLLDLTEVPVATIRMSAFRRRKATYSLYPRAETSKKPLFKFTMSQSKLEMVFTDIMTDETCRLGSNGEQGDIEIWLQRGSTDMAKQPIAHMYPALAGTPLGYSLDIAEGVDAVMVILVCIAVHDSEPDRKWRAPTTFV</sequence>
<dbReference type="Proteomes" id="UP000774804">
    <property type="component" value="Unassembled WGS sequence"/>
</dbReference>
<evidence type="ECO:0000313" key="3">
    <source>
        <dbReference type="EMBL" id="KAG2846603.1"/>
    </source>
</evidence>
<dbReference type="Gene3D" id="2.40.160.200">
    <property type="entry name" value="LURP1-related"/>
    <property type="match status" value="1"/>
</dbReference>
<protein>
    <recommendedName>
        <fullName evidence="7">Tubby C-terminal-like domain</fullName>
    </recommendedName>
</protein>
<dbReference type="EMBL" id="RCMG01000807">
    <property type="protein sequence ID" value="KAG2846603.1"/>
    <property type="molecule type" value="Genomic_DNA"/>
</dbReference>
<dbReference type="AlphaFoldDB" id="A0A329RQN3"/>
<dbReference type="Pfam" id="PF04525">
    <property type="entry name" value="LOR"/>
    <property type="match status" value="1"/>
</dbReference>
<dbReference type="Proteomes" id="UP000251314">
    <property type="component" value="Unassembled WGS sequence"/>
</dbReference>
<keyword evidence="2" id="KW-0812">Transmembrane</keyword>
<proteinExistence type="inferred from homology"/>
<organism evidence="5 6">
    <name type="scientific">Phytophthora cactorum</name>
    <dbReference type="NCBI Taxonomy" id="29920"/>
    <lineage>
        <taxon>Eukaryota</taxon>
        <taxon>Sar</taxon>
        <taxon>Stramenopiles</taxon>
        <taxon>Oomycota</taxon>
        <taxon>Peronosporomycetes</taxon>
        <taxon>Peronosporales</taxon>
        <taxon>Peronosporaceae</taxon>
        <taxon>Phytophthora</taxon>
    </lineage>
</organism>
<dbReference type="InterPro" id="IPR007612">
    <property type="entry name" value="LOR"/>
</dbReference>
<dbReference type="InterPro" id="IPR038595">
    <property type="entry name" value="LOR_sf"/>
</dbReference>
<keyword evidence="2" id="KW-0472">Membrane</keyword>
<dbReference type="EMBL" id="RCMI01000829">
    <property type="protein sequence ID" value="KAG2896635.1"/>
    <property type="molecule type" value="Genomic_DNA"/>
</dbReference>
<evidence type="ECO:0000313" key="6">
    <source>
        <dbReference type="Proteomes" id="UP000251314"/>
    </source>
</evidence>
<accession>A0A329RQN3</accession>
<evidence type="ECO:0000256" key="2">
    <source>
        <dbReference type="SAM" id="Phobius"/>
    </source>
</evidence>
<dbReference type="Proteomes" id="UP000735874">
    <property type="component" value="Unassembled WGS sequence"/>
</dbReference>
<evidence type="ECO:0000313" key="4">
    <source>
        <dbReference type="EMBL" id="KAG2896635.1"/>
    </source>
</evidence>
<evidence type="ECO:0008006" key="7">
    <source>
        <dbReference type="Google" id="ProtNLM"/>
    </source>
</evidence>
<dbReference type="STRING" id="29920.A0A329RQN3"/>
<keyword evidence="2" id="KW-1133">Transmembrane helix</keyword>
<reference evidence="5 6" key="1">
    <citation type="submission" date="2018-01" db="EMBL/GenBank/DDBJ databases">
        <title>Draft genome of the strawberry crown rot pathogen Phytophthora cactorum.</title>
        <authorList>
            <person name="Armitage A.D."/>
            <person name="Lysoe E."/>
            <person name="Nellist C.F."/>
            <person name="Harrison R.J."/>
            <person name="Brurberg M.B."/>
        </authorList>
    </citation>
    <scope>NUCLEOTIDE SEQUENCE [LARGE SCALE GENOMIC DNA]</scope>
    <source>
        <strain evidence="5 6">10300</strain>
    </source>
</reference>
<dbReference type="OrthoDB" id="97518at2759"/>